<name>A0ACB7J2Q4_PLECO</name>
<proteinExistence type="predicted"/>
<accession>A0ACB7J2Q4</accession>
<evidence type="ECO:0000313" key="1">
    <source>
        <dbReference type="EMBL" id="KAG9224299.1"/>
    </source>
</evidence>
<comment type="caution">
    <text evidence="1">The sequence shown here is derived from an EMBL/GenBank/DDBJ whole genome shotgun (WGS) entry which is preliminary data.</text>
</comment>
<sequence length="2520" mass="282136">MPPFLRRGQVIGRTPKPKSVKRHLCECWDCCRSTTVITSPNGRPSIVNGRLLGTSEYKAHTARSNRSGVGTYWDATLSQAHLDVDLPPSSGVPLPPDPVPDIEQEIAEDTKAPPESIDQLYTVLKSIQVRLQSLSKSTQDLGALVFRSPPTAESPPITANSNNLHYLLQLDPNAVANEGIIRSEDWLVRSREYIQSHPMRRLTSKLRVLESVAMASLDDAAAEIRRAKEEQWEGLRIAAVNRRRYEAILHDTTHAMDRPYLHYDPVILTTFLLAASLHILSRLSLKGVGDILKGIQSIIGLASIHEAPSGDAQTLFENIPGDARTVFNALPSLSPKYQSFASCPRCCALHGFDPAIPSSIPMTCTARSTYMGPECGARLRRETKDERIQACHEFLHHDFKHWIAWMFCRPDISEALNWDPFEGCDERGDVMNDIWDGSILRDFQGPEGDGRFVVNLPNEKRLVFSFNYDSLNPYGNRVAGKSVKIGGMYMACLNLPRPLRFLVENVYLVGVVPGPEGPSTSEINHYLRPLINDLIDLWHNGLFLTHTPTHPHGLLVRCALVPIVCDLPAARQISGFGQANCDDQCHECKLQLLEMENLDYWAWPRRNNQEHRALAKEWLNKLTEKAQEKHFKLNHVRWSELLRLPYWDPTKHVVIDSMHGFYLGILQRHCREIWGMSADIDDGEGVTFDTTTEGPNELRLAAARRILREGSEDDLKTCSVDVLRSLSREEGLRYAKKLVKNQLVQQLMDYRVAQCWFNDKGEPVDTNGVIRPRADTTADVARQLYESGTKTFMRKHLNLAQARAMCVIVGIHVPGESSLESLTDMIQKAREENGIIDERERLLKATKTPSRYSGHQSRVLGRDTLNELTQDMERTRLPSWVSRGPKNPGTAKQGRLKADEWKSFGLIHLPITLIRLWGSADDSRQRQVLGNLMDLVQAIRLSSLRSITSAQVIQYERYIHRYLRDMLGLYPGTSIVPYQHLSLHFGEHLRRWGPTHSWRCFAFERFNGLMQNIQTNSKFGELEKTIFTKFCQGQKLRALFNSSTLPPSVQNFVDRLSVQHHSNIRSTFMQDNLVDEGNDSLSFTNSPTKSIPPHLFALLQRRIQSQDPAMAAVYIPNKVWMRKGIQRSGKSFQASRTGDSYIIFDGREGRSAGRIGMIFTHQRKTAAGTWAMDTFIQVHTIKPLREEFHPLDPFRSLPSGGRLFHDAEGEEQLIPLASIISYKRAGLPQLDYIDEDVGGSDLDMANAEAILNEFLLDDFPLILDDEMSNPPEDSPSSTSGVHFARTPAAEGPPQCDPVILSLDDEEMTNEDAIDAAIRDVPASGDDRELPGWNPVILSLNGATGTPLARGSPAPILDEEMANEGMLKAPVARDPPARTLKELPEWYPVVSPVARVPPAPIAGELPAWSPVISPINDAAVARDPPASILGELPGWAPVISPINYGAGAPVDRDVHAPILNEEMASEEGVEPSADRDPSAQTVGELPGWSPAILSIGDDAARPPPRPNAGELPGWSPVLVMPSAPVARDPPTPILDEEMANEALEAPHHQDGPHLISGELPGWNPVISPNNDDAAVARDPPASILRELPGWAPVISPINGADAPVNRDLPAPILDQDGHEPQELPGWNPVTLSANDDDTRDPPQTLSANDDVARDPPQTPILDDEMDPPTEELPGWSPAFPSANATPVARDSPAPILDEEMANEDALDASASRELPGWSAGTPAAHDLPILDEEMDPPRPTTGELPGWSPAIPSANATLVACDRDRVPPTHTVEQPGRAARDPPHPIPRELPGWIAEKPAARDPPTPILDEEMDPPHLITGELSEWSAGMPAAGDPPHPIVDEVMSLAVKEPVARVPPAKLPWNWDVNPQTTTSHANTVISARVPPIENPTPLPDASIDGRSAPTMENPQIFGIFGTPFMPSDFHTAPRKPATYEHAAFEVHERPPSRGETVKFADDRRIRKADSPVSEVDSDEETIPPPRIQRKKFRILTPSHEEVEDSEAETPKPPRRRPSPLPPRRRNLTMEECEEAQVPPQNPRRSPSASWAPPAQRKNMVVEDASDGDDEDNEQEKERNEDEDGDADDEDNDGDDEDIYWGGDNEDNEEERERNEDGGGDGDADDEDNDEGGEGGSDNDDEEEDNPDHSPDGFWSRAPTDDLPRPQRRRPSPRSRSYSPNQEPQPDSPSEQMKQRRRRRKRTNNIVHDAADVAQLKAEVRELCDVDLLNIRKLGMIKVADPRDVQAYENEPQGPYQPSIEDFRPDLECSIFSLWNKRLGELFAEKFVESVQYSCKDKAAVAFTFKRHLYHLRDKYKDLTAPRTEANKMRKNEKKVAKSRENRQRALRHRRRDTCANMASRDESMRRCLALWDSMPYEVVSGDETDHGPSSSRSLYRRTVRERYAITKHPWRSPQVKEWFRTFDALHMATRFTFDDRACAGKFPHIRVESSRVSQWSRPIPGLPKNFYHPDFLRSLDDDEIEQLNPQPDFDLSFSRRVKFIAERFKDVRSRKDKPLSNDHPSLRGLKR</sequence>
<gene>
    <name evidence="1" type="ORF">CCMSSC00406_0004798</name>
</gene>
<dbReference type="EMBL" id="WQMT02000004">
    <property type="protein sequence ID" value="KAG9224299.1"/>
    <property type="molecule type" value="Genomic_DNA"/>
</dbReference>
<protein>
    <submittedName>
        <fullName evidence="1">Uncharacterized protein</fullName>
    </submittedName>
</protein>
<keyword evidence="2" id="KW-1185">Reference proteome</keyword>
<dbReference type="Proteomes" id="UP000824881">
    <property type="component" value="Unassembled WGS sequence"/>
</dbReference>
<evidence type="ECO:0000313" key="2">
    <source>
        <dbReference type="Proteomes" id="UP000824881"/>
    </source>
</evidence>
<reference evidence="1 2" key="1">
    <citation type="journal article" date="2021" name="Appl. Environ. Microbiol.">
        <title>Genetic linkage and physical mapping for an oyster mushroom Pleurotus cornucopiae and QTL analysis for the trait cap color.</title>
        <authorList>
            <person name="Zhang Y."/>
            <person name="Gao W."/>
            <person name="Sonnenberg A."/>
            <person name="Chen Q."/>
            <person name="Zhang J."/>
            <person name="Huang C."/>
        </authorList>
    </citation>
    <scope>NUCLEOTIDE SEQUENCE [LARGE SCALE GENOMIC DNA]</scope>
    <source>
        <strain evidence="1">CCMSSC00406</strain>
    </source>
</reference>
<organism evidence="1 2">
    <name type="scientific">Pleurotus cornucopiae</name>
    <name type="common">Cornucopia mushroom</name>
    <dbReference type="NCBI Taxonomy" id="5321"/>
    <lineage>
        <taxon>Eukaryota</taxon>
        <taxon>Fungi</taxon>
        <taxon>Dikarya</taxon>
        <taxon>Basidiomycota</taxon>
        <taxon>Agaricomycotina</taxon>
        <taxon>Agaricomycetes</taxon>
        <taxon>Agaricomycetidae</taxon>
        <taxon>Agaricales</taxon>
        <taxon>Pleurotineae</taxon>
        <taxon>Pleurotaceae</taxon>
        <taxon>Pleurotus</taxon>
    </lineage>
</organism>